<name>A0A087G217_ARAAL</name>
<feature type="compositionally biased region" description="Low complexity" evidence="1">
    <location>
        <begin position="21"/>
        <end position="74"/>
    </location>
</feature>
<evidence type="ECO:0000313" key="3">
    <source>
        <dbReference type="Proteomes" id="UP000029120"/>
    </source>
</evidence>
<feature type="compositionally biased region" description="Pro residues" evidence="1">
    <location>
        <begin position="75"/>
        <end position="86"/>
    </location>
</feature>
<protein>
    <submittedName>
        <fullName evidence="2">Uncharacterized protein</fullName>
    </submittedName>
</protein>
<organism evidence="2 3">
    <name type="scientific">Arabis alpina</name>
    <name type="common">Alpine rock-cress</name>
    <dbReference type="NCBI Taxonomy" id="50452"/>
    <lineage>
        <taxon>Eukaryota</taxon>
        <taxon>Viridiplantae</taxon>
        <taxon>Streptophyta</taxon>
        <taxon>Embryophyta</taxon>
        <taxon>Tracheophyta</taxon>
        <taxon>Spermatophyta</taxon>
        <taxon>Magnoliopsida</taxon>
        <taxon>eudicotyledons</taxon>
        <taxon>Gunneridae</taxon>
        <taxon>Pentapetalae</taxon>
        <taxon>rosids</taxon>
        <taxon>malvids</taxon>
        <taxon>Brassicales</taxon>
        <taxon>Brassicaceae</taxon>
        <taxon>Arabideae</taxon>
        <taxon>Arabis</taxon>
    </lineage>
</organism>
<dbReference type="EMBL" id="KL973819">
    <property type="protein sequence ID" value="KFK23919.1"/>
    <property type="molecule type" value="Genomic_DNA"/>
</dbReference>
<dbReference type="AlphaFoldDB" id="A0A087G217"/>
<evidence type="ECO:0000256" key="1">
    <source>
        <dbReference type="SAM" id="MobiDB-lite"/>
    </source>
</evidence>
<accession>A0A087G217</accession>
<dbReference type="Proteomes" id="UP000029120">
    <property type="component" value="Unassembled WGS sequence"/>
</dbReference>
<gene>
    <name evidence="2" type="ORF">AALP_AAs74908U000400</name>
</gene>
<sequence>MSFKDKFGKLALTGISRQNPAGFRSASPSRGGSSSPRSPSTAVSPLLPSSLSAPFPSFSSPFHSLSSPLQGRSRSPPPSPPPPPPSLEETRESLIHTYMELKHLCDLKEHNDRNDSPTPTCFGPRIPVLSKEEKMKSAEKMEDEEEEKNGVMTLEDKVKFWEPKVDQMKEKRHEHVKGYLTTYGNSNVKRKYEARNGPLV</sequence>
<proteinExistence type="predicted"/>
<feature type="region of interest" description="Disordered" evidence="1">
    <location>
        <begin position="109"/>
        <end position="151"/>
    </location>
</feature>
<dbReference type="Gramene" id="KFK23919">
    <property type="protein sequence ID" value="KFK23919"/>
    <property type="gene ID" value="AALP_AAs74908U000400"/>
</dbReference>
<evidence type="ECO:0000313" key="2">
    <source>
        <dbReference type="EMBL" id="KFK23919.1"/>
    </source>
</evidence>
<keyword evidence="3" id="KW-1185">Reference proteome</keyword>
<feature type="compositionally biased region" description="Basic and acidic residues" evidence="1">
    <location>
        <begin position="130"/>
        <end position="140"/>
    </location>
</feature>
<reference evidence="3" key="1">
    <citation type="journal article" date="2015" name="Nat. Plants">
        <title>Genome expansion of Arabis alpina linked with retrotransposition and reduced symmetric DNA methylation.</title>
        <authorList>
            <person name="Willing E.M."/>
            <person name="Rawat V."/>
            <person name="Mandakova T."/>
            <person name="Maumus F."/>
            <person name="James G.V."/>
            <person name="Nordstroem K.J."/>
            <person name="Becker C."/>
            <person name="Warthmann N."/>
            <person name="Chica C."/>
            <person name="Szarzynska B."/>
            <person name="Zytnicki M."/>
            <person name="Albani M.C."/>
            <person name="Kiefer C."/>
            <person name="Bergonzi S."/>
            <person name="Castaings L."/>
            <person name="Mateos J.L."/>
            <person name="Berns M.C."/>
            <person name="Bujdoso N."/>
            <person name="Piofczyk T."/>
            <person name="de Lorenzo L."/>
            <person name="Barrero-Sicilia C."/>
            <person name="Mateos I."/>
            <person name="Piednoel M."/>
            <person name="Hagmann J."/>
            <person name="Chen-Min-Tao R."/>
            <person name="Iglesias-Fernandez R."/>
            <person name="Schuster S.C."/>
            <person name="Alonso-Blanco C."/>
            <person name="Roudier F."/>
            <person name="Carbonero P."/>
            <person name="Paz-Ares J."/>
            <person name="Davis S.J."/>
            <person name="Pecinka A."/>
            <person name="Quesneville H."/>
            <person name="Colot V."/>
            <person name="Lysak M.A."/>
            <person name="Weigel D."/>
            <person name="Coupland G."/>
            <person name="Schneeberger K."/>
        </authorList>
    </citation>
    <scope>NUCLEOTIDE SEQUENCE [LARGE SCALE GENOMIC DNA]</scope>
    <source>
        <strain evidence="3">cv. Pajares</strain>
    </source>
</reference>
<feature type="region of interest" description="Disordered" evidence="1">
    <location>
        <begin position="1"/>
        <end position="95"/>
    </location>
</feature>